<reference evidence="2" key="1">
    <citation type="submission" date="2022-03" db="EMBL/GenBank/DDBJ databases">
        <authorList>
            <person name="Sayadi A."/>
        </authorList>
    </citation>
    <scope>NUCLEOTIDE SEQUENCE</scope>
</reference>
<protein>
    <recommendedName>
        <fullName evidence="4">DDE Tnp4 domain-containing protein</fullName>
    </recommendedName>
</protein>
<keyword evidence="1" id="KW-1133">Transmembrane helix</keyword>
<dbReference type="OrthoDB" id="10051449at2759"/>
<sequence>MKIERQDTFMRDAIPARVKLEVTLCFLSSGISYRLLAIFFRISKSSILKFIPEVCDVMYEALDEYLQVPDKREWEDIQVGFHHRWNFPGCCGAIDGKHVVFLFSVEIHECNIILRRPPFGAHFELGKRLWRSTHKIQLLLRNCGLTLASYCRTCPNDANDVRAVAICALLSGQ</sequence>
<evidence type="ECO:0008006" key="4">
    <source>
        <dbReference type="Google" id="ProtNLM"/>
    </source>
</evidence>
<keyword evidence="1" id="KW-0812">Transmembrane</keyword>
<proteinExistence type="predicted"/>
<evidence type="ECO:0000256" key="1">
    <source>
        <dbReference type="SAM" id="Phobius"/>
    </source>
</evidence>
<evidence type="ECO:0000313" key="3">
    <source>
        <dbReference type="Proteomes" id="UP001152888"/>
    </source>
</evidence>
<keyword evidence="1" id="KW-0472">Membrane</keyword>
<accession>A0A9P0P6A7</accession>
<gene>
    <name evidence="2" type="ORF">ACAOBT_LOCUS10198</name>
</gene>
<dbReference type="EMBL" id="CAKOFQ010006802">
    <property type="protein sequence ID" value="CAH1972771.1"/>
    <property type="molecule type" value="Genomic_DNA"/>
</dbReference>
<comment type="caution">
    <text evidence="2">The sequence shown here is derived from an EMBL/GenBank/DDBJ whole genome shotgun (WGS) entry which is preliminary data.</text>
</comment>
<keyword evidence="3" id="KW-1185">Reference proteome</keyword>
<dbReference type="AlphaFoldDB" id="A0A9P0P6A7"/>
<name>A0A9P0P6A7_ACAOB</name>
<dbReference type="Proteomes" id="UP001152888">
    <property type="component" value="Unassembled WGS sequence"/>
</dbReference>
<feature type="transmembrane region" description="Helical" evidence="1">
    <location>
        <begin position="20"/>
        <end position="40"/>
    </location>
</feature>
<organism evidence="2 3">
    <name type="scientific">Acanthoscelides obtectus</name>
    <name type="common">Bean weevil</name>
    <name type="synonym">Bruchus obtectus</name>
    <dbReference type="NCBI Taxonomy" id="200917"/>
    <lineage>
        <taxon>Eukaryota</taxon>
        <taxon>Metazoa</taxon>
        <taxon>Ecdysozoa</taxon>
        <taxon>Arthropoda</taxon>
        <taxon>Hexapoda</taxon>
        <taxon>Insecta</taxon>
        <taxon>Pterygota</taxon>
        <taxon>Neoptera</taxon>
        <taxon>Endopterygota</taxon>
        <taxon>Coleoptera</taxon>
        <taxon>Polyphaga</taxon>
        <taxon>Cucujiformia</taxon>
        <taxon>Chrysomeloidea</taxon>
        <taxon>Chrysomelidae</taxon>
        <taxon>Bruchinae</taxon>
        <taxon>Bruchini</taxon>
        <taxon>Acanthoscelides</taxon>
    </lineage>
</organism>
<evidence type="ECO:0000313" key="2">
    <source>
        <dbReference type="EMBL" id="CAH1972771.1"/>
    </source>
</evidence>